<gene>
    <name evidence="7" type="ORF">WJU22_21725</name>
</gene>
<dbReference type="EMBL" id="CP150096">
    <property type="protein sequence ID" value="WZN45522.1"/>
    <property type="molecule type" value="Genomic_DNA"/>
</dbReference>
<evidence type="ECO:0000313" key="8">
    <source>
        <dbReference type="Proteomes" id="UP001449657"/>
    </source>
</evidence>
<evidence type="ECO:0000313" key="7">
    <source>
        <dbReference type="EMBL" id="WZN45522.1"/>
    </source>
</evidence>
<evidence type="ECO:0000259" key="6">
    <source>
        <dbReference type="PROSITE" id="PS51352"/>
    </source>
</evidence>
<dbReference type="PANTHER" id="PTHR42852">
    <property type="entry name" value="THIOL:DISULFIDE INTERCHANGE PROTEIN DSBE"/>
    <property type="match status" value="1"/>
</dbReference>
<dbReference type="InterPro" id="IPR013740">
    <property type="entry name" value="Redoxin"/>
</dbReference>
<dbReference type="InterPro" id="IPR013766">
    <property type="entry name" value="Thioredoxin_domain"/>
</dbReference>
<name>A0ABZ2Z1T7_9BACT</name>
<dbReference type="InterPro" id="IPR036249">
    <property type="entry name" value="Thioredoxin-like_sf"/>
</dbReference>
<evidence type="ECO:0000256" key="2">
    <source>
        <dbReference type="ARBA" id="ARBA00022748"/>
    </source>
</evidence>
<dbReference type="PANTHER" id="PTHR42852:SF6">
    <property type="entry name" value="THIOL:DISULFIDE INTERCHANGE PROTEIN DSBE"/>
    <property type="match status" value="1"/>
</dbReference>
<evidence type="ECO:0000256" key="4">
    <source>
        <dbReference type="ARBA" id="ARBA00023284"/>
    </source>
</evidence>
<dbReference type="Proteomes" id="UP001449657">
    <property type="component" value="Chromosome"/>
</dbReference>
<feature type="signal peptide" evidence="5">
    <location>
        <begin position="1"/>
        <end position="22"/>
    </location>
</feature>
<protein>
    <submittedName>
        <fullName evidence="7">TlpA disulfide reductase family protein</fullName>
    </submittedName>
</protein>
<keyword evidence="5" id="KW-0732">Signal</keyword>
<proteinExistence type="predicted"/>
<sequence>MQINKTRFITALLLCAGLQALAQKPLTIIRGTVDKERASKVQLYQVVEGQMTEYASTTLDAGNNYAFALPEVKEGFYYVTDNAGKSLPGRLYLKSGDAVKLNILANGTELSGTSPENKVLNEWQQMYNGIAVPAFLFWSDRTEYPEFFTHLTAFIPKAAAFKKQVNTPNKRFNELLKMVIDSDVEYAAIQFIYTPRSVHPTKDQYPAYYNTILQPKKFCDTRILQLGDGLDRMDRYSLYCNMNSGTEITREERLSYSLNLFCNDTLKGIYLVQGLGRYQSLEKLRDDVAPFKKYLLTDSSKAKYLRRESALASYAKGEKAYNFAYPDVNGDTVSLASLKGKVVLVDTWATWCMPCRAEIPHLQKLEEELRNKAIAFVSLSCDEAKDEAKWKAFVEKEKLTGIQLYAKGFSEFTKYYKINAIPRFLIFDKEGKIVTVDAPRPSDPALKTLLLQLAEG</sequence>
<dbReference type="Gene3D" id="3.40.30.10">
    <property type="entry name" value="Glutaredoxin"/>
    <property type="match status" value="1"/>
</dbReference>
<dbReference type="Pfam" id="PF08534">
    <property type="entry name" value="Redoxin"/>
    <property type="match status" value="1"/>
</dbReference>
<comment type="subcellular location">
    <subcellularLocation>
        <location evidence="1">Cell envelope</location>
    </subcellularLocation>
</comment>
<dbReference type="InterPro" id="IPR050553">
    <property type="entry name" value="Thioredoxin_ResA/DsbE_sf"/>
</dbReference>
<evidence type="ECO:0000256" key="3">
    <source>
        <dbReference type="ARBA" id="ARBA00023157"/>
    </source>
</evidence>
<accession>A0ABZ2Z1T7</accession>
<keyword evidence="3" id="KW-1015">Disulfide bond</keyword>
<feature type="domain" description="Thioredoxin" evidence="6">
    <location>
        <begin position="314"/>
        <end position="456"/>
    </location>
</feature>
<dbReference type="RefSeq" id="WP_341840274.1">
    <property type="nucleotide sequence ID" value="NZ_CP149792.1"/>
</dbReference>
<keyword evidence="8" id="KW-1185">Reference proteome</keyword>
<dbReference type="CDD" id="cd02966">
    <property type="entry name" value="TlpA_like_family"/>
    <property type="match status" value="1"/>
</dbReference>
<keyword evidence="2" id="KW-0201">Cytochrome c-type biogenesis</keyword>
<reference evidence="7 8" key="1">
    <citation type="submission" date="2024-03" db="EMBL/GenBank/DDBJ databases">
        <title>Chitinophaga caseinilytica sp. nov., a casein hydrolysing bacterium isolated from forest soil.</title>
        <authorList>
            <person name="Lee D.S."/>
            <person name="Han D.M."/>
            <person name="Baek J.H."/>
            <person name="Choi D.G."/>
            <person name="Jeon J.H."/>
            <person name="Jeon C.O."/>
        </authorList>
    </citation>
    <scope>NUCLEOTIDE SEQUENCE [LARGE SCALE GENOMIC DNA]</scope>
    <source>
        <strain evidence="7 8">KACC 19118</strain>
    </source>
</reference>
<evidence type="ECO:0000256" key="5">
    <source>
        <dbReference type="SAM" id="SignalP"/>
    </source>
</evidence>
<feature type="chain" id="PRO_5045388863" evidence="5">
    <location>
        <begin position="23"/>
        <end position="456"/>
    </location>
</feature>
<dbReference type="SUPFAM" id="SSF52833">
    <property type="entry name" value="Thioredoxin-like"/>
    <property type="match status" value="1"/>
</dbReference>
<keyword evidence="4" id="KW-0676">Redox-active center</keyword>
<organism evidence="7 8">
    <name type="scientific">Chitinophaga caseinilytica</name>
    <dbReference type="NCBI Taxonomy" id="2267521"/>
    <lineage>
        <taxon>Bacteria</taxon>
        <taxon>Pseudomonadati</taxon>
        <taxon>Bacteroidota</taxon>
        <taxon>Chitinophagia</taxon>
        <taxon>Chitinophagales</taxon>
        <taxon>Chitinophagaceae</taxon>
        <taxon>Chitinophaga</taxon>
    </lineage>
</organism>
<evidence type="ECO:0000256" key="1">
    <source>
        <dbReference type="ARBA" id="ARBA00004196"/>
    </source>
</evidence>
<dbReference type="PROSITE" id="PS51352">
    <property type="entry name" value="THIOREDOXIN_2"/>
    <property type="match status" value="1"/>
</dbReference>